<dbReference type="Proteomes" id="UP001642483">
    <property type="component" value="Unassembled WGS sequence"/>
</dbReference>
<sequence>MRYKVFANLMDTVVERNMVDYFAIAENLHDVLRIEDDLGTPQFNIALNPCDKFRSLHKLKQYDRIISE</sequence>
<protein>
    <submittedName>
        <fullName evidence="1">Uncharacterized protein</fullName>
    </submittedName>
</protein>
<reference evidence="1 2" key="1">
    <citation type="submission" date="2024-02" db="EMBL/GenBank/DDBJ databases">
        <authorList>
            <person name="Daric V."/>
            <person name="Darras S."/>
        </authorList>
    </citation>
    <scope>NUCLEOTIDE SEQUENCE [LARGE SCALE GENOMIC DNA]</scope>
</reference>
<dbReference type="EMBL" id="CAWYQH010000002">
    <property type="protein sequence ID" value="CAK8673027.1"/>
    <property type="molecule type" value="Genomic_DNA"/>
</dbReference>
<evidence type="ECO:0000313" key="2">
    <source>
        <dbReference type="Proteomes" id="UP001642483"/>
    </source>
</evidence>
<organism evidence="1 2">
    <name type="scientific">Clavelina lepadiformis</name>
    <name type="common">Light-bulb sea squirt</name>
    <name type="synonym">Ascidia lepadiformis</name>
    <dbReference type="NCBI Taxonomy" id="159417"/>
    <lineage>
        <taxon>Eukaryota</taxon>
        <taxon>Metazoa</taxon>
        <taxon>Chordata</taxon>
        <taxon>Tunicata</taxon>
        <taxon>Ascidiacea</taxon>
        <taxon>Aplousobranchia</taxon>
        <taxon>Clavelinidae</taxon>
        <taxon>Clavelina</taxon>
    </lineage>
</organism>
<keyword evidence="2" id="KW-1185">Reference proteome</keyword>
<gene>
    <name evidence="1" type="ORF">CVLEPA_LOCUS2815</name>
</gene>
<evidence type="ECO:0000313" key="1">
    <source>
        <dbReference type="EMBL" id="CAK8673027.1"/>
    </source>
</evidence>
<accession>A0ABP0F448</accession>
<proteinExistence type="predicted"/>
<comment type="caution">
    <text evidence="1">The sequence shown here is derived from an EMBL/GenBank/DDBJ whole genome shotgun (WGS) entry which is preliminary data.</text>
</comment>
<name>A0ABP0F448_CLALP</name>